<organism evidence="2 3">
    <name type="scientific">Trichonephila clavata</name>
    <name type="common">Joro spider</name>
    <name type="synonym">Nephila clavata</name>
    <dbReference type="NCBI Taxonomy" id="2740835"/>
    <lineage>
        <taxon>Eukaryota</taxon>
        <taxon>Metazoa</taxon>
        <taxon>Ecdysozoa</taxon>
        <taxon>Arthropoda</taxon>
        <taxon>Chelicerata</taxon>
        <taxon>Arachnida</taxon>
        <taxon>Araneae</taxon>
        <taxon>Araneomorphae</taxon>
        <taxon>Entelegynae</taxon>
        <taxon>Araneoidea</taxon>
        <taxon>Nephilidae</taxon>
        <taxon>Trichonephila</taxon>
    </lineage>
</organism>
<keyword evidence="3" id="KW-1185">Reference proteome</keyword>
<accession>A0A8X6GRW8</accession>
<dbReference type="AlphaFoldDB" id="A0A8X6GRW8"/>
<comment type="caution">
    <text evidence="2">The sequence shown here is derived from an EMBL/GenBank/DDBJ whole genome shotgun (WGS) entry which is preliminary data.</text>
</comment>
<feature type="compositionally biased region" description="Acidic residues" evidence="1">
    <location>
        <begin position="167"/>
        <end position="181"/>
    </location>
</feature>
<sequence>MESNGRGQKRKREQMERSDSEDEGQNVDQGLPSKKRMIDVEIKKPLLSPRDKINKWMMKNLADESETKTTETQTAATGAIVTEQISSPVSLSPEAMDITDFEPPRLFIASRRTIFDSRSRPSTSTGYFGAHDVYGVFVPSSCGSSLTKMTEEEESFENTSGGSTETAVEEAMEEDEKMDVD</sequence>
<name>A0A8X6GRW8_TRICU</name>
<dbReference type="Proteomes" id="UP000887116">
    <property type="component" value="Unassembled WGS sequence"/>
</dbReference>
<protein>
    <submittedName>
        <fullName evidence="2">Uncharacterized protein</fullName>
    </submittedName>
</protein>
<feature type="region of interest" description="Disordered" evidence="1">
    <location>
        <begin position="144"/>
        <end position="181"/>
    </location>
</feature>
<proteinExistence type="predicted"/>
<gene>
    <name evidence="2" type="ORF">TNCT_71371</name>
</gene>
<feature type="region of interest" description="Disordered" evidence="1">
    <location>
        <begin position="1"/>
        <end position="43"/>
    </location>
</feature>
<dbReference type="EMBL" id="BMAO01026496">
    <property type="protein sequence ID" value="GFR10111.1"/>
    <property type="molecule type" value="Genomic_DNA"/>
</dbReference>
<evidence type="ECO:0000313" key="2">
    <source>
        <dbReference type="EMBL" id="GFR10111.1"/>
    </source>
</evidence>
<reference evidence="2" key="1">
    <citation type="submission" date="2020-07" db="EMBL/GenBank/DDBJ databases">
        <title>Multicomponent nature underlies the extraordinary mechanical properties of spider dragline silk.</title>
        <authorList>
            <person name="Kono N."/>
            <person name="Nakamura H."/>
            <person name="Mori M."/>
            <person name="Yoshida Y."/>
            <person name="Ohtoshi R."/>
            <person name="Malay A.D."/>
            <person name="Moran D.A.P."/>
            <person name="Tomita M."/>
            <person name="Numata K."/>
            <person name="Arakawa K."/>
        </authorList>
    </citation>
    <scope>NUCLEOTIDE SEQUENCE</scope>
</reference>
<evidence type="ECO:0000256" key="1">
    <source>
        <dbReference type="SAM" id="MobiDB-lite"/>
    </source>
</evidence>
<evidence type="ECO:0000313" key="3">
    <source>
        <dbReference type="Proteomes" id="UP000887116"/>
    </source>
</evidence>